<evidence type="ECO:0000313" key="1">
    <source>
        <dbReference type="EMBL" id="MBE1589571.1"/>
    </source>
</evidence>
<organism evidence="1 2">
    <name type="scientific">Nonomuraea angiospora</name>
    <dbReference type="NCBI Taxonomy" id="46172"/>
    <lineage>
        <taxon>Bacteria</taxon>
        <taxon>Bacillati</taxon>
        <taxon>Actinomycetota</taxon>
        <taxon>Actinomycetes</taxon>
        <taxon>Streptosporangiales</taxon>
        <taxon>Streptosporangiaceae</taxon>
        <taxon>Nonomuraea</taxon>
    </lineage>
</organism>
<dbReference type="RefSeq" id="WP_192789581.1">
    <property type="nucleotide sequence ID" value="NZ_JADBEK010000001.1"/>
</dbReference>
<keyword evidence="2" id="KW-1185">Reference proteome</keyword>
<reference evidence="1 2" key="1">
    <citation type="submission" date="2020-10" db="EMBL/GenBank/DDBJ databases">
        <title>Sequencing the genomes of 1000 actinobacteria strains.</title>
        <authorList>
            <person name="Klenk H.-P."/>
        </authorList>
    </citation>
    <scope>NUCLEOTIDE SEQUENCE [LARGE SCALE GENOMIC DNA]</scope>
    <source>
        <strain evidence="1 2">DSM 43173</strain>
    </source>
</reference>
<comment type="caution">
    <text evidence="1">The sequence shown here is derived from an EMBL/GenBank/DDBJ whole genome shotgun (WGS) entry which is preliminary data.</text>
</comment>
<protein>
    <submittedName>
        <fullName evidence="1">Uncharacterized protein</fullName>
    </submittedName>
</protein>
<dbReference type="Proteomes" id="UP000633509">
    <property type="component" value="Unassembled WGS sequence"/>
</dbReference>
<gene>
    <name evidence="1" type="ORF">H4W80_007829</name>
</gene>
<sequence>MHSEEQAKQVVDELSGRIYTALRDGGLNAEPVLELASLLEEWGVCTPATRELLDRSPAHLTTEDLTRLGESLLGEINFEPTFALEPRLWATLEHSLEVVERDVRSGGIIGTLSLVTYDWDCSGHAWVEFQGGSHGNGIPPIAGNDAQGALAEVADAVQETIMELIWKVWPVCATHDRGLRAELDRGIAVWRCTGGGTHTVAPVGELS</sequence>
<evidence type="ECO:0000313" key="2">
    <source>
        <dbReference type="Proteomes" id="UP000633509"/>
    </source>
</evidence>
<dbReference type="EMBL" id="JADBEK010000001">
    <property type="protein sequence ID" value="MBE1589571.1"/>
    <property type="molecule type" value="Genomic_DNA"/>
</dbReference>
<accession>A0ABR9MB51</accession>
<name>A0ABR9MB51_9ACTN</name>
<proteinExistence type="predicted"/>